<name>A0ABT5UEA8_9GAMM</name>
<evidence type="ECO:0000313" key="17">
    <source>
        <dbReference type="EMBL" id="MDE1464711.1"/>
    </source>
</evidence>
<comment type="cofactor">
    <cofactor evidence="16">
        <name>NH4(+)</name>
        <dbReference type="ChEBI" id="CHEBI:28938"/>
    </cofactor>
    <cofactor evidence="16">
        <name>K(+)</name>
        <dbReference type="ChEBI" id="CHEBI:29103"/>
    </cofactor>
    <text evidence="16">A monovalent cation. Ammonium or potassium.</text>
</comment>
<keyword evidence="13 16" id="KW-0173">Coenzyme A biosynthesis</keyword>
<keyword evidence="9 16" id="KW-0547">Nucleotide-binding</keyword>
<feature type="binding site" evidence="16">
    <location>
        <position position="93"/>
    </location>
    <ligand>
        <name>substrate</name>
    </ligand>
</feature>
<evidence type="ECO:0000256" key="5">
    <source>
        <dbReference type="ARBA" id="ARBA00011738"/>
    </source>
</evidence>
<evidence type="ECO:0000256" key="13">
    <source>
        <dbReference type="ARBA" id="ARBA00022993"/>
    </source>
</evidence>
<comment type="caution">
    <text evidence="16">Lacks conserved residue(s) required for the propagation of feature annotation.</text>
</comment>
<dbReference type="PANTHER" id="PTHR34265:SF1">
    <property type="entry name" value="TYPE III PANTOTHENATE KINASE"/>
    <property type="match status" value="1"/>
</dbReference>
<gene>
    <name evidence="16" type="primary">coaX</name>
    <name evidence="17" type="ORF">ORQ98_22355</name>
</gene>
<feature type="binding site" evidence="16">
    <location>
        <begin position="100"/>
        <end position="103"/>
    </location>
    <ligand>
        <name>substrate</name>
    </ligand>
</feature>
<comment type="caution">
    <text evidence="17">The sequence shown here is derived from an EMBL/GenBank/DDBJ whole genome shotgun (WGS) entry which is preliminary data.</text>
</comment>
<organism evidence="17 18">
    <name type="scientific">Spartinivicinus poritis</name>
    <dbReference type="NCBI Taxonomy" id="2994640"/>
    <lineage>
        <taxon>Bacteria</taxon>
        <taxon>Pseudomonadati</taxon>
        <taxon>Pseudomonadota</taxon>
        <taxon>Gammaproteobacteria</taxon>
        <taxon>Oceanospirillales</taxon>
        <taxon>Zooshikellaceae</taxon>
        <taxon>Spartinivicinus</taxon>
    </lineage>
</organism>
<evidence type="ECO:0000256" key="8">
    <source>
        <dbReference type="ARBA" id="ARBA00022679"/>
    </source>
</evidence>
<evidence type="ECO:0000256" key="4">
    <source>
        <dbReference type="ARBA" id="ARBA00005225"/>
    </source>
</evidence>
<dbReference type="Pfam" id="PF03309">
    <property type="entry name" value="Pan_kinase"/>
    <property type="match status" value="1"/>
</dbReference>
<keyword evidence="8 16" id="KW-0808">Transferase</keyword>
<dbReference type="InterPro" id="IPR043129">
    <property type="entry name" value="ATPase_NBD"/>
</dbReference>
<dbReference type="RefSeq" id="WP_274691037.1">
    <property type="nucleotide sequence ID" value="NZ_JAPMOU010000041.1"/>
</dbReference>
<dbReference type="InterPro" id="IPR004619">
    <property type="entry name" value="Type_III_PanK"/>
</dbReference>
<evidence type="ECO:0000313" key="18">
    <source>
        <dbReference type="Proteomes" id="UP001528823"/>
    </source>
</evidence>
<feature type="binding site" evidence="16">
    <location>
        <begin position="7"/>
        <end position="14"/>
    </location>
    <ligand>
        <name>ATP</name>
        <dbReference type="ChEBI" id="CHEBI:30616"/>
    </ligand>
</feature>
<keyword evidence="12 16" id="KW-0630">Potassium</keyword>
<protein>
    <recommendedName>
        <fullName evidence="15 16">Type III pantothenate kinase</fullName>
        <ecNumber evidence="6 16">2.7.1.33</ecNumber>
    </recommendedName>
    <alternativeName>
        <fullName evidence="16">PanK-III</fullName>
    </alternativeName>
    <alternativeName>
        <fullName evidence="16">Pantothenic acid kinase</fullName>
    </alternativeName>
</protein>
<comment type="pathway">
    <text evidence="4 16">Cofactor biosynthesis; coenzyme A biosynthesis; CoA from (R)-pantothenate: step 1/5.</text>
</comment>
<reference evidence="17 18" key="1">
    <citation type="submission" date="2022-11" db="EMBL/GenBank/DDBJ databases">
        <title>Spartinivicinus poritis sp. nov., isolated from scleractinian coral Porites lutea.</title>
        <authorList>
            <person name="Zhang G."/>
            <person name="Cai L."/>
            <person name="Wei Q."/>
        </authorList>
    </citation>
    <scope>NUCLEOTIDE SEQUENCE [LARGE SCALE GENOMIC DNA]</scope>
    <source>
        <strain evidence="17 18">A2-2</strain>
    </source>
</reference>
<proteinExistence type="inferred from homology"/>
<evidence type="ECO:0000256" key="2">
    <source>
        <dbReference type="ARBA" id="ARBA00001958"/>
    </source>
</evidence>
<comment type="catalytic activity">
    <reaction evidence="1 16">
        <text>(R)-pantothenate + ATP = (R)-4'-phosphopantothenate + ADP + H(+)</text>
        <dbReference type="Rhea" id="RHEA:16373"/>
        <dbReference type="ChEBI" id="CHEBI:10986"/>
        <dbReference type="ChEBI" id="CHEBI:15378"/>
        <dbReference type="ChEBI" id="CHEBI:29032"/>
        <dbReference type="ChEBI" id="CHEBI:30616"/>
        <dbReference type="ChEBI" id="CHEBI:456216"/>
        <dbReference type="EC" id="2.7.1.33"/>
    </reaction>
</comment>
<keyword evidence="10 16" id="KW-0418">Kinase</keyword>
<feature type="binding site" evidence="16">
    <location>
        <position position="178"/>
    </location>
    <ligand>
        <name>substrate</name>
    </ligand>
</feature>
<comment type="function">
    <text evidence="16">Catalyzes the phosphorylation of pantothenate (Pan), the first step in CoA biosynthesis.</text>
</comment>
<evidence type="ECO:0000256" key="14">
    <source>
        <dbReference type="ARBA" id="ARBA00038036"/>
    </source>
</evidence>
<keyword evidence="7 16" id="KW-0963">Cytoplasm</keyword>
<dbReference type="GO" id="GO:0004594">
    <property type="term" value="F:pantothenate kinase activity"/>
    <property type="evidence" value="ECO:0007669"/>
    <property type="project" value="UniProtKB-EC"/>
</dbReference>
<evidence type="ECO:0000256" key="7">
    <source>
        <dbReference type="ARBA" id="ARBA00022490"/>
    </source>
</evidence>
<comment type="similarity">
    <text evidence="14 16">Belongs to the type III pantothenate kinase family.</text>
</comment>
<evidence type="ECO:0000256" key="10">
    <source>
        <dbReference type="ARBA" id="ARBA00022777"/>
    </source>
</evidence>
<dbReference type="Gene3D" id="3.30.420.40">
    <property type="match status" value="2"/>
</dbReference>
<dbReference type="EC" id="2.7.1.33" evidence="6 16"/>
<dbReference type="SUPFAM" id="SSF53067">
    <property type="entry name" value="Actin-like ATPase domain"/>
    <property type="match status" value="2"/>
</dbReference>
<accession>A0ABT5UEA8</accession>
<evidence type="ECO:0000256" key="1">
    <source>
        <dbReference type="ARBA" id="ARBA00001206"/>
    </source>
</evidence>
<evidence type="ECO:0000256" key="16">
    <source>
        <dbReference type="HAMAP-Rule" id="MF_01274"/>
    </source>
</evidence>
<comment type="subcellular location">
    <subcellularLocation>
        <location evidence="3 16">Cytoplasm</location>
    </subcellularLocation>
</comment>
<dbReference type="HAMAP" id="MF_01274">
    <property type="entry name" value="Pantothen_kinase_3"/>
    <property type="match status" value="1"/>
</dbReference>
<evidence type="ECO:0000256" key="11">
    <source>
        <dbReference type="ARBA" id="ARBA00022840"/>
    </source>
</evidence>
<dbReference type="EMBL" id="JAPMOU010000041">
    <property type="protein sequence ID" value="MDE1464711.1"/>
    <property type="molecule type" value="Genomic_DNA"/>
</dbReference>
<sequence>MNRLEVDVGNTRIKWRYAESSCYVAKGVLDLNEASGLAKKLRIQGIMPQQVFVANVAGEEVGLQLKQSCQSGWEVEPYFVKTQKNAYGIEVAYADVTKLGVDRWLAMLGCHHLYPNCSKVVVSLGSAITIDVIDMNGMHEGGYIVPGFRLMRESLRVNTAQVQVDSTNLRRVDLGKNTAEAVEHGMLKMVIAFIESVVAPLKLQNSEAIVVIAGGDAAAIASSLTVDYLHEPELVLDGLALIAQ</sequence>
<evidence type="ECO:0000256" key="12">
    <source>
        <dbReference type="ARBA" id="ARBA00022958"/>
    </source>
</evidence>
<dbReference type="NCBIfam" id="TIGR00671">
    <property type="entry name" value="baf"/>
    <property type="match status" value="1"/>
</dbReference>
<evidence type="ECO:0000256" key="6">
    <source>
        <dbReference type="ARBA" id="ARBA00012102"/>
    </source>
</evidence>
<evidence type="ECO:0000256" key="9">
    <source>
        <dbReference type="ARBA" id="ARBA00022741"/>
    </source>
</evidence>
<dbReference type="CDD" id="cd24015">
    <property type="entry name" value="ASKHA_NBD_PanK-III"/>
    <property type="match status" value="1"/>
</dbReference>
<keyword evidence="18" id="KW-1185">Reference proteome</keyword>
<dbReference type="Proteomes" id="UP001528823">
    <property type="component" value="Unassembled WGS sequence"/>
</dbReference>
<evidence type="ECO:0000256" key="3">
    <source>
        <dbReference type="ARBA" id="ARBA00004496"/>
    </source>
</evidence>
<feature type="active site" description="Proton acceptor" evidence="16">
    <location>
        <position position="102"/>
    </location>
</feature>
<feature type="binding site" evidence="16">
    <location>
        <position position="126"/>
    </location>
    <ligand>
        <name>ATP</name>
        <dbReference type="ChEBI" id="CHEBI:30616"/>
    </ligand>
</feature>
<comment type="cofactor">
    <cofactor evidence="2">
        <name>K(+)</name>
        <dbReference type="ChEBI" id="CHEBI:29103"/>
    </cofactor>
</comment>
<keyword evidence="11 16" id="KW-0067">ATP-binding</keyword>
<evidence type="ECO:0000256" key="15">
    <source>
        <dbReference type="ARBA" id="ARBA00040883"/>
    </source>
</evidence>
<dbReference type="PANTHER" id="PTHR34265">
    <property type="entry name" value="TYPE III PANTOTHENATE KINASE"/>
    <property type="match status" value="1"/>
</dbReference>
<comment type="subunit">
    <text evidence="5 16">Homodimer.</text>
</comment>